<organism evidence="2">
    <name type="scientific">marine sediment metagenome</name>
    <dbReference type="NCBI Taxonomy" id="412755"/>
    <lineage>
        <taxon>unclassified sequences</taxon>
        <taxon>metagenomes</taxon>
        <taxon>ecological metagenomes</taxon>
    </lineage>
</organism>
<protein>
    <submittedName>
        <fullName evidence="2">Uncharacterized protein</fullName>
    </submittedName>
</protein>
<feature type="coiled-coil region" evidence="1">
    <location>
        <begin position="16"/>
        <end position="43"/>
    </location>
</feature>
<sequence length="43" mass="5371">CKLPEAKKGKLKKDRLKKFRERIKKLTLELKEVENQFWEEKRK</sequence>
<name>X0Z6G6_9ZZZZ</name>
<evidence type="ECO:0000313" key="2">
    <source>
        <dbReference type="EMBL" id="GAG53997.1"/>
    </source>
</evidence>
<dbReference type="AlphaFoldDB" id="X0Z6G6"/>
<gene>
    <name evidence="2" type="ORF">S01H4_16179</name>
</gene>
<evidence type="ECO:0000256" key="1">
    <source>
        <dbReference type="SAM" id="Coils"/>
    </source>
</evidence>
<proteinExistence type="predicted"/>
<accession>X0Z6G6</accession>
<reference evidence="2" key="1">
    <citation type="journal article" date="2014" name="Front. Microbiol.">
        <title>High frequency of phylogenetically diverse reductive dehalogenase-homologous genes in deep subseafloor sedimentary metagenomes.</title>
        <authorList>
            <person name="Kawai M."/>
            <person name="Futagami T."/>
            <person name="Toyoda A."/>
            <person name="Takaki Y."/>
            <person name="Nishi S."/>
            <person name="Hori S."/>
            <person name="Arai W."/>
            <person name="Tsubouchi T."/>
            <person name="Morono Y."/>
            <person name="Uchiyama I."/>
            <person name="Ito T."/>
            <person name="Fujiyama A."/>
            <person name="Inagaki F."/>
            <person name="Takami H."/>
        </authorList>
    </citation>
    <scope>NUCLEOTIDE SEQUENCE</scope>
    <source>
        <strain evidence="2">Expedition CK06-06</strain>
    </source>
</reference>
<feature type="non-terminal residue" evidence="2">
    <location>
        <position position="1"/>
    </location>
</feature>
<comment type="caution">
    <text evidence="2">The sequence shown here is derived from an EMBL/GenBank/DDBJ whole genome shotgun (WGS) entry which is preliminary data.</text>
</comment>
<dbReference type="EMBL" id="BART01007090">
    <property type="protein sequence ID" value="GAG53997.1"/>
    <property type="molecule type" value="Genomic_DNA"/>
</dbReference>
<keyword evidence="1" id="KW-0175">Coiled coil</keyword>